<dbReference type="InterPro" id="IPR011032">
    <property type="entry name" value="GroES-like_sf"/>
</dbReference>
<organism evidence="4 5">
    <name type="scientific">Cereibacter ovatus</name>
    <dbReference type="NCBI Taxonomy" id="439529"/>
    <lineage>
        <taxon>Bacteria</taxon>
        <taxon>Pseudomonadati</taxon>
        <taxon>Pseudomonadota</taxon>
        <taxon>Alphaproteobacteria</taxon>
        <taxon>Rhodobacterales</taxon>
        <taxon>Paracoccaceae</taxon>
        <taxon>Cereibacter</taxon>
    </lineage>
</organism>
<dbReference type="InterPro" id="IPR020843">
    <property type="entry name" value="ER"/>
</dbReference>
<dbReference type="Proteomes" id="UP000219467">
    <property type="component" value="Unassembled WGS sequence"/>
</dbReference>
<sequence>MTDFAIVARRTGGPEVLEWAERPAGRPGPGEVLIRQTAVGLNFIDCYFRSGLYPWPGEELIPGGEAAGVVEAMGEGVVGFAVGDRVAYTMPNGAYRTHRVVPAAWLVKLSAGVSDEIAASIMLKGLTAHYLIHSSFRVEPGHVVLVHAAAGGVGQLLGQWLKAKGATAIGTVGGAAKVAAARAAGYDHVIDYDSADFPDAVREITAGRGCDVVYDSVGRTTWRGSLKSLRTRGSFICFGQSSGPLDEFRFSDLAVGSFTANRPSLFHYVTTRDELEARAADLFAMIGSGQLRSQIGQRFALKDAASAHHALEQRQTTGATVLLP</sequence>
<evidence type="ECO:0000313" key="4">
    <source>
        <dbReference type="EMBL" id="SNX70176.1"/>
    </source>
</evidence>
<gene>
    <name evidence="4" type="ORF">SAMN05878503_10585</name>
</gene>
<evidence type="ECO:0000256" key="1">
    <source>
        <dbReference type="ARBA" id="ARBA00022857"/>
    </source>
</evidence>
<keyword evidence="5" id="KW-1185">Reference proteome</keyword>
<dbReference type="FunFam" id="3.40.50.720:FF:000053">
    <property type="entry name" value="Quinone oxidoreductase 1"/>
    <property type="match status" value="1"/>
</dbReference>
<name>A0A285CSZ2_9RHOB</name>
<dbReference type="GO" id="GO:0070402">
    <property type="term" value="F:NADPH binding"/>
    <property type="evidence" value="ECO:0007669"/>
    <property type="project" value="TreeGrafter"/>
</dbReference>
<dbReference type="Gene3D" id="3.40.50.720">
    <property type="entry name" value="NAD(P)-binding Rossmann-like Domain"/>
    <property type="match status" value="1"/>
</dbReference>
<dbReference type="Gene3D" id="3.90.180.10">
    <property type="entry name" value="Medium-chain alcohol dehydrogenases, catalytic domain"/>
    <property type="match status" value="1"/>
</dbReference>
<dbReference type="RefSeq" id="WP_097030172.1">
    <property type="nucleotide sequence ID" value="NZ_OAOQ01000005.1"/>
</dbReference>
<dbReference type="PANTHER" id="PTHR48106">
    <property type="entry name" value="QUINONE OXIDOREDUCTASE PIG3-RELATED"/>
    <property type="match status" value="1"/>
</dbReference>
<evidence type="ECO:0000256" key="2">
    <source>
        <dbReference type="ARBA" id="ARBA00023002"/>
    </source>
</evidence>
<dbReference type="SUPFAM" id="SSF50129">
    <property type="entry name" value="GroES-like"/>
    <property type="match status" value="1"/>
</dbReference>
<accession>A0A285CSZ2</accession>
<dbReference type="Pfam" id="PF08240">
    <property type="entry name" value="ADH_N"/>
    <property type="match status" value="1"/>
</dbReference>
<evidence type="ECO:0000259" key="3">
    <source>
        <dbReference type="SMART" id="SM00829"/>
    </source>
</evidence>
<dbReference type="PROSITE" id="PS01162">
    <property type="entry name" value="QOR_ZETA_CRYSTAL"/>
    <property type="match status" value="1"/>
</dbReference>
<dbReference type="GO" id="GO:0008270">
    <property type="term" value="F:zinc ion binding"/>
    <property type="evidence" value="ECO:0007669"/>
    <property type="project" value="InterPro"/>
</dbReference>
<protein>
    <submittedName>
        <fullName evidence="4">NADPH:quinone reductase-like Zn-dependent oxidoreductase</fullName>
    </submittedName>
</protein>
<dbReference type="OrthoDB" id="9805883at2"/>
<dbReference type="InterPro" id="IPR047618">
    <property type="entry name" value="QOR-like"/>
</dbReference>
<proteinExistence type="predicted"/>
<dbReference type="SUPFAM" id="SSF51735">
    <property type="entry name" value="NAD(P)-binding Rossmann-fold domains"/>
    <property type="match status" value="1"/>
</dbReference>
<evidence type="ECO:0000313" key="5">
    <source>
        <dbReference type="Proteomes" id="UP000219467"/>
    </source>
</evidence>
<dbReference type="SMART" id="SM00829">
    <property type="entry name" value="PKS_ER"/>
    <property type="match status" value="1"/>
</dbReference>
<dbReference type="InterPro" id="IPR013149">
    <property type="entry name" value="ADH-like_C"/>
</dbReference>
<dbReference type="InterPro" id="IPR002364">
    <property type="entry name" value="Quin_OxRdtase/zeta-crystal_CS"/>
</dbReference>
<dbReference type="InterPro" id="IPR036291">
    <property type="entry name" value="NAD(P)-bd_dom_sf"/>
</dbReference>
<keyword evidence="1" id="KW-0521">NADP</keyword>
<dbReference type="Pfam" id="PF00107">
    <property type="entry name" value="ADH_zinc_N"/>
    <property type="match status" value="1"/>
</dbReference>
<dbReference type="GO" id="GO:0035925">
    <property type="term" value="F:mRNA 3'-UTR AU-rich region binding"/>
    <property type="evidence" value="ECO:0007669"/>
    <property type="project" value="TreeGrafter"/>
</dbReference>
<dbReference type="GO" id="GO:0005829">
    <property type="term" value="C:cytosol"/>
    <property type="evidence" value="ECO:0007669"/>
    <property type="project" value="TreeGrafter"/>
</dbReference>
<reference evidence="5" key="1">
    <citation type="submission" date="2017-08" db="EMBL/GenBank/DDBJ databases">
        <authorList>
            <person name="Varghese N."/>
            <person name="Submissions S."/>
        </authorList>
    </citation>
    <scope>NUCLEOTIDE SEQUENCE [LARGE SCALE GENOMIC DNA]</scope>
    <source>
        <strain evidence="5">JA234</strain>
    </source>
</reference>
<dbReference type="GO" id="GO:0003960">
    <property type="term" value="F:quinone reductase (NADPH) activity"/>
    <property type="evidence" value="ECO:0007669"/>
    <property type="project" value="InterPro"/>
</dbReference>
<feature type="domain" description="Enoyl reductase (ER)" evidence="3">
    <location>
        <begin position="12"/>
        <end position="322"/>
    </location>
</feature>
<dbReference type="CDD" id="cd05286">
    <property type="entry name" value="QOR2"/>
    <property type="match status" value="1"/>
</dbReference>
<dbReference type="AlphaFoldDB" id="A0A285CSZ2"/>
<keyword evidence="2" id="KW-0560">Oxidoreductase</keyword>
<dbReference type="EMBL" id="OAOQ01000005">
    <property type="protein sequence ID" value="SNX70176.1"/>
    <property type="molecule type" value="Genomic_DNA"/>
</dbReference>
<dbReference type="InterPro" id="IPR013154">
    <property type="entry name" value="ADH-like_N"/>
</dbReference>
<dbReference type="PANTHER" id="PTHR48106:SF13">
    <property type="entry name" value="QUINONE OXIDOREDUCTASE-RELATED"/>
    <property type="match status" value="1"/>
</dbReference>